<dbReference type="OrthoDB" id="4337511at2"/>
<feature type="domain" description="Aminoglycoside phosphotransferase" evidence="2">
    <location>
        <begin position="397"/>
        <end position="594"/>
    </location>
</feature>
<dbReference type="Gene3D" id="3.60.10.10">
    <property type="entry name" value="Endonuclease/exonuclease/phosphatase"/>
    <property type="match status" value="1"/>
</dbReference>
<evidence type="ECO:0000256" key="1">
    <source>
        <dbReference type="SAM" id="MobiDB-lite"/>
    </source>
</evidence>
<evidence type="ECO:0000259" key="2">
    <source>
        <dbReference type="Pfam" id="PF01636"/>
    </source>
</evidence>
<dbReference type="Proteomes" id="UP000267408">
    <property type="component" value="Unassembled WGS sequence"/>
</dbReference>
<gene>
    <name evidence="3" type="ORF">EDD39_1091</name>
</gene>
<dbReference type="RefSeq" id="WP_123553666.1">
    <property type="nucleotide sequence ID" value="NZ_RJVJ01000001.1"/>
</dbReference>
<dbReference type="AlphaFoldDB" id="A0A8G1UFB8"/>
<feature type="region of interest" description="Disordered" evidence="1">
    <location>
        <begin position="234"/>
        <end position="260"/>
    </location>
</feature>
<reference evidence="3 4" key="1">
    <citation type="submission" date="2018-11" db="EMBL/GenBank/DDBJ databases">
        <title>Sequencing the genomes of 1000 actinobacteria strains.</title>
        <authorList>
            <person name="Klenk H.-P."/>
        </authorList>
    </citation>
    <scope>NUCLEOTIDE SEQUENCE [LARGE SCALE GENOMIC DNA]</scope>
    <source>
        <strain evidence="3 4">DSM 44780</strain>
    </source>
</reference>
<dbReference type="Gene3D" id="3.90.1200.10">
    <property type="match status" value="1"/>
</dbReference>
<dbReference type="EMBL" id="RJVJ01000001">
    <property type="protein sequence ID" value="ROR42956.1"/>
    <property type="molecule type" value="Genomic_DNA"/>
</dbReference>
<evidence type="ECO:0000313" key="3">
    <source>
        <dbReference type="EMBL" id="ROR42956.1"/>
    </source>
</evidence>
<evidence type="ECO:0000313" key="4">
    <source>
        <dbReference type="Proteomes" id="UP000267408"/>
    </source>
</evidence>
<dbReference type="SUPFAM" id="SSF56219">
    <property type="entry name" value="DNase I-like"/>
    <property type="match status" value="1"/>
</dbReference>
<accession>A0A8G1UFB8</accession>
<dbReference type="InterPro" id="IPR036691">
    <property type="entry name" value="Endo/exonu/phosph_ase_sf"/>
</dbReference>
<comment type="caution">
    <text evidence="3">The sequence shown here is derived from an EMBL/GenBank/DDBJ whole genome shotgun (WGS) entry which is preliminary data.</text>
</comment>
<organism evidence="3 4">
    <name type="scientific">Kitasatospora cineracea</name>
    <dbReference type="NCBI Taxonomy" id="88074"/>
    <lineage>
        <taxon>Bacteria</taxon>
        <taxon>Bacillati</taxon>
        <taxon>Actinomycetota</taxon>
        <taxon>Actinomycetes</taxon>
        <taxon>Kitasatosporales</taxon>
        <taxon>Streptomycetaceae</taxon>
        <taxon>Kitasatospora</taxon>
    </lineage>
</organism>
<proteinExistence type="predicted"/>
<sequence>MSSTLTTARPEPGALGSFVHVGWNIQHGWKLAQAIDHLRRFAQEHGVERPHLLTLQELQEGQAAEVAQQFQLDFVEAPNVRPGSRNALFFAPELFQADPEWVPYTNAVRHRPATAKLRCIHPHTKARSRREVSVASVHLSFGDPGDREHQIRWLLANMYKDRWLAFFQGDMNSWPAWGCPLSLDRVQDRAWVVDRSIVLPDGTTRPDDVPDRLMTLRGMVNISRYAATVLGQAGADRPTTWDGPKKARQRIPAEDLPPGGLGGIDHGYAAEELVLALISSTTPSTPQVQQVSDHLPQVTVWDLQAWWEVMDAESRTRPALTHRCHPAPGGAAAVVHPKEHFMPAPGTSTAAPARSTHQHPIRTARTALHHATALAGLDPAGAQLLHQGRNSVFRLCGGVIAKVHHRRRYADVQRDAQAAQALLAAGIPTAAPFGDGRPITVDGGLVVSFTEDLGTTEPTWGQLAGAAACLHRIPPLTGLGLPPIDKITSAARRITLLPSSVISETERARLLALLTRIADAYTSITWPAPRTVHGDLNPGNGAFLAAGGGTALLDLETLSIGHPGFDQSAAAFGRDAFGLDPSVHEDWVDNYGYDITAAAGGLPYRTIAMLLAIGAYLFYAELGTQGRPEVLPQARHRLDTLLANRQFPWDWAPANPVRAAAAAGSAG</sequence>
<protein>
    <recommendedName>
        <fullName evidence="2">Aminoglycoside phosphotransferase domain-containing protein</fullName>
    </recommendedName>
</protein>
<dbReference type="Pfam" id="PF01636">
    <property type="entry name" value="APH"/>
    <property type="match status" value="1"/>
</dbReference>
<dbReference type="InterPro" id="IPR011009">
    <property type="entry name" value="Kinase-like_dom_sf"/>
</dbReference>
<name>A0A8G1UFB8_9ACTN</name>
<dbReference type="SUPFAM" id="SSF56112">
    <property type="entry name" value="Protein kinase-like (PK-like)"/>
    <property type="match status" value="1"/>
</dbReference>
<dbReference type="InterPro" id="IPR002575">
    <property type="entry name" value="Aminoglycoside_PTrfase"/>
</dbReference>